<feature type="compositionally biased region" description="Polar residues" evidence="1">
    <location>
        <begin position="52"/>
        <end position="63"/>
    </location>
</feature>
<feature type="transmembrane region" description="Helical" evidence="2">
    <location>
        <begin position="300"/>
        <end position="318"/>
    </location>
</feature>
<feature type="region of interest" description="Disordered" evidence="1">
    <location>
        <begin position="16"/>
        <end position="70"/>
    </location>
</feature>
<dbReference type="AlphaFoldDB" id="A0A1Y1V7L3"/>
<keyword evidence="2" id="KW-0472">Membrane</keyword>
<evidence type="ECO:0000313" key="4">
    <source>
        <dbReference type="Proteomes" id="UP000193719"/>
    </source>
</evidence>
<feature type="compositionally biased region" description="Polar residues" evidence="1">
    <location>
        <begin position="16"/>
        <end position="25"/>
    </location>
</feature>
<comment type="caution">
    <text evidence="3">The sequence shown here is derived from an EMBL/GenBank/DDBJ whole genome shotgun (WGS) entry which is preliminary data.</text>
</comment>
<reference evidence="3 4" key="1">
    <citation type="submission" date="2016-08" db="EMBL/GenBank/DDBJ databases">
        <title>Genomes of anaerobic fungi encode conserved fungal cellulosomes for biomass hydrolysis.</title>
        <authorList>
            <consortium name="DOE Joint Genome Institute"/>
            <person name="Haitjema C.H."/>
            <person name="Gilmore S.P."/>
            <person name="Henske J.K."/>
            <person name="Solomon K.V."/>
            <person name="De Groot R."/>
            <person name="Kuo A."/>
            <person name="Mondo S.J."/>
            <person name="Salamov A.A."/>
            <person name="Labutti K."/>
            <person name="Zhao Z."/>
            <person name="Chiniquy J."/>
            <person name="Barry K."/>
            <person name="Brewer H.M."/>
            <person name="Purvine S.O."/>
            <person name="Wright A.T."/>
            <person name="Boxma B."/>
            <person name="Van Alen T."/>
            <person name="Hackstein J.H."/>
            <person name="Baker S.E."/>
            <person name="Grigoriev I.V."/>
            <person name="O'Malley M.A."/>
        </authorList>
    </citation>
    <scope>NUCLEOTIDE SEQUENCE [LARGE SCALE GENOMIC DNA]</scope>
    <source>
        <strain evidence="4">finn</strain>
    </source>
</reference>
<feature type="compositionally biased region" description="Basic and acidic residues" evidence="1">
    <location>
        <begin position="39"/>
        <end position="51"/>
    </location>
</feature>
<sequence length="395" mass="45030">MEYFGIDEKVLYPSSSFLSNDSSIMESKPKRSLGKLRGSVKEKKDKSKKGTNEANTTTNQLRRNLSKKKVERPATTIIRKEVNAMWNEALKEERNYIREHSPDRVSRITTLSNVQGLNGNKRYQEPQSFGKRTNMNLDFSIPMPYEKKKGTLFRNSNGNRRKIFSKTWWSNVPIGAYLFFLGFLFPPLWYVGAICRFRKDNTVEAEIERSKSKKNIKKSSTKDVNREWRSKINKNKTNNGNINQSHVEFSNIEDPENSESWNWGMGGVGEPEAINVNFMSGIEEFEKHKLAENEKWWRKINILMSVLFTLFILGILVIKRKQIFGGNDSSSTSSNNNSYSTLNGNFKGNNENNGGVISSSSNDNLDNNNNSSNNSSNKIPLNNFGRDGNGGELVD</sequence>
<dbReference type="EMBL" id="MCFH01000027">
    <property type="protein sequence ID" value="ORX48396.1"/>
    <property type="molecule type" value="Genomic_DNA"/>
</dbReference>
<reference evidence="3 4" key="2">
    <citation type="submission" date="2016-08" db="EMBL/GenBank/DDBJ databases">
        <title>Pervasive Adenine N6-methylation of Active Genes in Fungi.</title>
        <authorList>
            <consortium name="DOE Joint Genome Institute"/>
            <person name="Mondo S.J."/>
            <person name="Dannebaum R.O."/>
            <person name="Kuo R.C."/>
            <person name="Labutti K."/>
            <person name="Haridas S."/>
            <person name="Kuo A."/>
            <person name="Salamov A."/>
            <person name="Ahrendt S.R."/>
            <person name="Lipzen A."/>
            <person name="Sullivan W."/>
            <person name="Andreopoulos W.B."/>
            <person name="Clum A."/>
            <person name="Lindquist E."/>
            <person name="Daum C."/>
            <person name="Ramamoorthy G.K."/>
            <person name="Gryganskyi A."/>
            <person name="Culley D."/>
            <person name="Magnuson J.K."/>
            <person name="James T.Y."/>
            <person name="O'Malley M.A."/>
            <person name="Stajich J.E."/>
            <person name="Spatafora J.W."/>
            <person name="Visel A."/>
            <person name="Grigoriev I.V."/>
        </authorList>
    </citation>
    <scope>NUCLEOTIDE SEQUENCE [LARGE SCALE GENOMIC DNA]</scope>
    <source>
        <strain evidence="4">finn</strain>
    </source>
</reference>
<proteinExistence type="predicted"/>
<dbReference type="Proteomes" id="UP000193719">
    <property type="component" value="Unassembled WGS sequence"/>
</dbReference>
<keyword evidence="4" id="KW-1185">Reference proteome</keyword>
<organism evidence="3 4">
    <name type="scientific">Piromyces finnis</name>
    <dbReference type="NCBI Taxonomy" id="1754191"/>
    <lineage>
        <taxon>Eukaryota</taxon>
        <taxon>Fungi</taxon>
        <taxon>Fungi incertae sedis</taxon>
        <taxon>Chytridiomycota</taxon>
        <taxon>Chytridiomycota incertae sedis</taxon>
        <taxon>Neocallimastigomycetes</taxon>
        <taxon>Neocallimastigales</taxon>
        <taxon>Neocallimastigaceae</taxon>
        <taxon>Piromyces</taxon>
    </lineage>
</organism>
<evidence type="ECO:0000256" key="1">
    <source>
        <dbReference type="SAM" id="MobiDB-lite"/>
    </source>
</evidence>
<name>A0A1Y1V7L3_9FUNG</name>
<evidence type="ECO:0000313" key="3">
    <source>
        <dbReference type="EMBL" id="ORX48396.1"/>
    </source>
</evidence>
<dbReference type="OrthoDB" id="2138960at2759"/>
<keyword evidence="2" id="KW-1133">Transmembrane helix</keyword>
<feature type="compositionally biased region" description="Low complexity" evidence="1">
    <location>
        <begin position="326"/>
        <end position="377"/>
    </location>
</feature>
<keyword evidence="2" id="KW-0812">Transmembrane</keyword>
<gene>
    <name evidence="3" type="ORF">BCR36DRAFT_413161</name>
</gene>
<feature type="transmembrane region" description="Helical" evidence="2">
    <location>
        <begin position="168"/>
        <end position="190"/>
    </location>
</feature>
<feature type="region of interest" description="Disordered" evidence="1">
    <location>
        <begin position="326"/>
        <end position="395"/>
    </location>
</feature>
<accession>A0A1Y1V7L3</accession>
<protein>
    <submittedName>
        <fullName evidence="3">Uncharacterized protein</fullName>
    </submittedName>
</protein>
<evidence type="ECO:0000256" key="2">
    <source>
        <dbReference type="SAM" id="Phobius"/>
    </source>
</evidence>